<keyword evidence="4" id="KW-0408">Iron</keyword>
<dbReference type="InterPro" id="IPR036010">
    <property type="entry name" value="2Fe-2S_ferredoxin-like_sf"/>
</dbReference>
<evidence type="ECO:0000256" key="2">
    <source>
        <dbReference type="ARBA" id="ARBA00022714"/>
    </source>
</evidence>
<dbReference type="PANTHER" id="PTHR23426:SF65">
    <property type="entry name" value="FERREDOXIN-2, MITOCHONDRIAL"/>
    <property type="match status" value="1"/>
</dbReference>
<keyword evidence="9" id="KW-1185">Reference proteome</keyword>
<evidence type="ECO:0000256" key="3">
    <source>
        <dbReference type="ARBA" id="ARBA00022723"/>
    </source>
</evidence>
<sequence>MLSVKTSSASLATAARDVSRNLVGAASATRRIPSRPSIFTIRPVASSGNVARDPWQGRGMGSAQRTRLFSAAAKLGHEHVPPPAKGQELYVTFVDKDGMAHKLAVREGDNLLSIAQTHEIEMEGACEGSCACSTCHIIVTEDKMFDQMPEATDDENDMLDLAFGLTETSRLGCQIEMTKGLDGLVVRLPNATRNMQASNFK</sequence>
<keyword evidence="5" id="KW-0411">Iron-sulfur</keyword>
<evidence type="ECO:0000256" key="4">
    <source>
        <dbReference type="ARBA" id="ARBA00023004"/>
    </source>
</evidence>
<dbReference type="InterPro" id="IPR018298">
    <property type="entry name" value="Adrenodoxin_Fe-S_BS"/>
</dbReference>
<dbReference type="AlphaFoldDB" id="A0A9P8C0H8"/>
<dbReference type="PRINTS" id="PR00355">
    <property type="entry name" value="ADRENODOXIN"/>
</dbReference>
<gene>
    <name evidence="8" type="ORF">BJ875DRAFT_446146</name>
</gene>
<dbReference type="PROSITE" id="PS51085">
    <property type="entry name" value="2FE2S_FER_2"/>
    <property type="match status" value="1"/>
</dbReference>
<dbReference type="GO" id="GO:0009055">
    <property type="term" value="F:electron transfer activity"/>
    <property type="evidence" value="ECO:0007669"/>
    <property type="project" value="TreeGrafter"/>
</dbReference>
<dbReference type="InterPro" id="IPR001055">
    <property type="entry name" value="Adrenodoxin-like"/>
</dbReference>
<evidence type="ECO:0000256" key="1">
    <source>
        <dbReference type="ARBA" id="ARBA00010914"/>
    </source>
</evidence>
<dbReference type="GO" id="GO:0140647">
    <property type="term" value="P:P450-containing electron transport chain"/>
    <property type="evidence" value="ECO:0007669"/>
    <property type="project" value="InterPro"/>
</dbReference>
<evidence type="ECO:0000259" key="7">
    <source>
        <dbReference type="PROSITE" id="PS51085"/>
    </source>
</evidence>
<dbReference type="InterPro" id="IPR001041">
    <property type="entry name" value="2Fe-2S_ferredoxin-type"/>
</dbReference>
<dbReference type="PROSITE" id="PS00814">
    <property type="entry name" value="ADX"/>
    <property type="match status" value="1"/>
</dbReference>
<evidence type="ECO:0000256" key="5">
    <source>
        <dbReference type="ARBA" id="ARBA00023014"/>
    </source>
</evidence>
<dbReference type="Proteomes" id="UP000824998">
    <property type="component" value="Unassembled WGS sequence"/>
</dbReference>
<keyword evidence="3" id="KW-0479">Metal-binding</keyword>
<organism evidence="8 9">
    <name type="scientific">Amylocarpus encephaloides</name>
    <dbReference type="NCBI Taxonomy" id="45428"/>
    <lineage>
        <taxon>Eukaryota</taxon>
        <taxon>Fungi</taxon>
        <taxon>Dikarya</taxon>
        <taxon>Ascomycota</taxon>
        <taxon>Pezizomycotina</taxon>
        <taxon>Leotiomycetes</taxon>
        <taxon>Helotiales</taxon>
        <taxon>Helotiales incertae sedis</taxon>
        <taxon>Amylocarpus</taxon>
    </lineage>
</organism>
<proteinExistence type="inferred from homology"/>
<evidence type="ECO:0000256" key="6">
    <source>
        <dbReference type="ARBA" id="ARBA00034078"/>
    </source>
</evidence>
<feature type="domain" description="2Fe-2S ferredoxin-type" evidence="7">
    <location>
        <begin position="89"/>
        <end position="192"/>
    </location>
</feature>
<protein>
    <submittedName>
        <fullName evidence="8">2Fe-2S iron-sulfur cluster binding domain protein</fullName>
    </submittedName>
</protein>
<dbReference type="GO" id="GO:0046872">
    <property type="term" value="F:metal ion binding"/>
    <property type="evidence" value="ECO:0007669"/>
    <property type="project" value="UniProtKB-KW"/>
</dbReference>
<comment type="cofactor">
    <cofactor evidence="6">
        <name>[2Fe-2S] cluster</name>
        <dbReference type="ChEBI" id="CHEBI:190135"/>
    </cofactor>
</comment>
<dbReference type="SUPFAM" id="SSF54292">
    <property type="entry name" value="2Fe-2S ferredoxin-like"/>
    <property type="match status" value="1"/>
</dbReference>
<evidence type="ECO:0000313" key="8">
    <source>
        <dbReference type="EMBL" id="KAG9229229.1"/>
    </source>
</evidence>
<dbReference type="PANTHER" id="PTHR23426">
    <property type="entry name" value="FERREDOXIN/ADRENODOXIN"/>
    <property type="match status" value="1"/>
</dbReference>
<dbReference type="Gene3D" id="3.10.20.30">
    <property type="match status" value="1"/>
</dbReference>
<dbReference type="OrthoDB" id="268593at2759"/>
<dbReference type="EMBL" id="MU251798">
    <property type="protein sequence ID" value="KAG9229229.1"/>
    <property type="molecule type" value="Genomic_DNA"/>
</dbReference>
<comment type="similarity">
    <text evidence="1">Belongs to the adrenodoxin/putidaredoxin family.</text>
</comment>
<dbReference type="InterPro" id="IPR012675">
    <property type="entry name" value="Beta-grasp_dom_sf"/>
</dbReference>
<dbReference type="Pfam" id="PF00111">
    <property type="entry name" value="Fer2"/>
    <property type="match status" value="1"/>
</dbReference>
<keyword evidence="2" id="KW-0001">2Fe-2S</keyword>
<name>A0A9P8C0H8_9HELO</name>
<accession>A0A9P8C0H8</accession>
<dbReference type="GO" id="GO:0005739">
    <property type="term" value="C:mitochondrion"/>
    <property type="evidence" value="ECO:0007669"/>
    <property type="project" value="TreeGrafter"/>
</dbReference>
<evidence type="ECO:0000313" key="9">
    <source>
        <dbReference type="Proteomes" id="UP000824998"/>
    </source>
</evidence>
<reference evidence="8" key="1">
    <citation type="journal article" date="2021" name="IMA Fungus">
        <title>Genomic characterization of three marine fungi, including Emericellopsis atlantica sp. nov. with signatures of a generalist lifestyle and marine biomass degradation.</title>
        <authorList>
            <person name="Hagestad O.C."/>
            <person name="Hou L."/>
            <person name="Andersen J.H."/>
            <person name="Hansen E.H."/>
            <person name="Altermark B."/>
            <person name="Li C."/>
            <person name="Kuhnert E."/>
            <person name="Cox R.J."/>
            <person name="Crous P.W."/>
            <person name="Spatafora J.W."/>
            <person name="Lail K."/>
            <person name="Amirebrahimi M."/>
            <person name="Lipzen A."/>
            <person name="Pangilinan J."/>
            <person name="Andreopoulos W."/>
            <person name="Hayes R.D."/>
            <person name="Ng V."/>
            <person name="Grigoriev I.V."/>
            <person name="Jackson S.A."/>
            <person name="Sutton T.D.S."/>
            <person name="Dobson A.D.W."/>
            <person name="Rama T."/>
        </authorList>
    </citation>
    <scope>NUCLEOTIDE SEQUENCE</scope>
    <source>
        <strain evidence="8">TRa018bII</strain>
    </source>
</reference>
<dbReference type="GO" id="GO:0051537">
    <property type="term" value="F:2 iron, 2 sulfur cluster binding"/>
    <property type="evidence" value="ECO:0007669"/>
    <property type="project" value="UniProtKB-KW"/>
</dbReference>
<dbReference type="CDD" id="cd00207">
    <property type="entry name" value="fer2"/>
    <property type="match status" value="1"/>
</dbReference>
<comment type="caution">
    <text evidence="8">The sequence shown here is derived from an EMBL/GenBank/DDBJ whole genome shotgun (WGS) entry which is preliminary data.</text>
</comment>